<sequence length="314" mass="33994">MTLLVAMTGWHVEDWRERFQGLLPELPVAVLGEPFDRRAVHYVASWKHPEGSLAGLPNLAAIFSLGAGVDHLFADKRLPDVPIARVVDPDLTTRMSEYVVLHCLMLLRQQRRYDRQQLAKSWDDDRNQPAARSVRVGIMGLGELGLDAARKLQVMGFDVAGWSRSPKSVEGLPSFAGAEGMAAFLARTDILVSLLPLTPETRGVLNAELFAGLARDGRLGGPFLINAGRGGLQVEADIVAALEAGTLKGATLDVFESEPLPAESPLWSHPAVTVTPHNAAMSEPEAIATLIATQIRRLQAGEPLEHIVDPAKGY</sequence>
<dbReference type="CDD" id="cd12164">
    <property type="entry name" value="GDH_like_2"/>
    <property type="match status" value="1"/>
</dbReference>
<protein>
    <submittedName>
        <fullName evidence="4">Glyoxylate/hydroxypyruvate reductase A</fullName>
    </submittedName>
</protein>
<evidence type="ECO:0000256" key="2">
    <source>
        <dbReference type="ARBA" id="ARBA00023027"/>
    </source>
</evidence>
<dbReference type="SUPFAM" id="SSF51735">
    <property type="entry name" value="NAD(P)-binding Rossmann-fold domains"/>
    <property type="match status" value="1"/>
</dbReference>
<dbReference type="Gene3D" id="3.40.50.720">
    <property type="entry name" value="NAD(P)-binding Rossmann-like Domain"/>
    <property type="match status" value="2"/>
</dbReference>
<dbReference type="Pfam" id="PF02826">
    <property type="entry name" value="2-Hacid_dh_C"/>
    <property type="match status" value="1"/>
</dbReference>
<dbReference type="InterPro" id="IPR006140">
    <property type="entry name" value="D-isomer_DH_NAD-bd"/>
</dbReference>
<organism evidence="4 5">
    <name type="scientific">Bosea caraganae</name>
    <dbReference type="NCBI Taxonomy" id="2763117"/>
    <lineage>
        <taxon>Bacteria</taxon>
        <taxon>Pseudomonadati</taxon>
        <taxon>Pseudomonadota</taxon>
        <taxon>Alphaproteobacteria</taxon>
        <taxon>Hyphomicrobiales</taxon>
        <taxon>Boseaceae</taxon>
        <taxon>Bosea</taxon>
    </lineage>
</organism>
<keyword evidence="1" id="KW-0560">Oxidoreductase</keyword>
<proteinExistence type="predicted"/>
<gene>
    <name evidence="4" type="ORF">DWE98_25720</name>
</gene>
<evidence type="ECO:0000259" key="3">
    <source>
        <dbReference type="Pfam" id="PF02826"/>
    </source>
</evidence>
<dbReference type="OrthoDB" id="9787219at2"/>
<keyword evidence="4" id="KW-0670">Pyruvate</keyword>
<evidence type="ECO:0000313" key="4">
    <source>
        <dbReference type="EMBL" id="RDJ20205.1"/>
    </source>
</evidence>
<dbReference type="PANTHER" id="PTHR43333">
    <property type="entry name" value="2-HACID_DH_C DOMAIN-CONTAINING PROTEIN"/>
    <property type="match status" value="1"/>
</dbReference>
<dbReference type="GO" id="GO:0016491">
    <property type="term" value="F:oxidoreductase activity"/>
    <property type="evidence" value="ECO:0007669"/>
    <property type="project" value="UniProtKB-KW"/>
</dbReference>
<dbReference type="PANTHER" id="PTHR43333:SF1">
    <property type="entry name" value="D-ISOMER SPECIFIC 2-HYDROXYACID DEHYDROGENASE NAD-BINDING DOMAIN-CONTAINING PROTEIN"/>
    <property type="match status" value="1"/>
</dbReference>
<name>A0A370KYY8_9HYPH</name>
<comment type="caution">
    <text evidence="4">The sequence shown here is derived from an EMBL/GenBank/DDBJ whole genome shotgun (WGS) entry which is preliminary data.</text>
</comment>
<dbReference type="AlphaFoldDB" id="A0A370KYY8"/>
<accession>A0A370KYY8</accession>
<dbReference type="GO" id="GO:0051287">
    <property type="term" value="F:NAD binding"/>
    <property type="evidence" value="ECO:0007669"/>
    <property type="project" value="InterPro"/>
</dbReference>
<keyword evidence="5" id="KW-1185">Reference proteome</keyword>
<keyword evidence="2" id="KW-0520">NAD</keyword>
<dbReference type="InterPro" id="IPR036291">
    <property type="entry name" value="NAD(P)-bd_dom_sf"/>
</dbReference>
<evidence type="ECO:0000313" key="5">
    <source>
        <dbReference type="Proteomes" id="UP000255207"/>
    </source>
</evidence>
<feature type="domain" description="D-isomer specific 2-hydroxyacid dehydrogenase NAD-binding" evidence="3">
    <location>
        <begin position="102"/>
        <end position="279"/>
    </location>
</feature>
<dbReference type="Proteomes" id="UP000255207">
    <property type="component" value="Unassembled WGS sequence"/>
</dbReference>
<evidence type="ECO:0000256" key="1">
    <source>
        <dbReference type="ARBA" id="ARBA00023002"/>
    </source>
</evidence>
<dbReference type="RefSeq" id="WP_114832171.1">
    <property type="nucleotide sequence ID" value="NZ_QQTO01000040.1"/>
</dbReference>
<dbReference type="EMBL" id="QQTP01000021">
    <property type="protein sequence ID" value="RDJ20205.1"/>
    <property type="molecule type" value="Genomic_DNA"/>
</dbReference>
<reference evidence="5" key="1">
    <citation type="submission" date="2018-07" db="EMBL/GenBank/DDBJ databases">
        <authorList>
            <person name="Safronova V.I."/>
            <person name="Chirak E.R."/>
            <person name="Sazanova A.L."/>
        </authorList>
    </citation>
    <scope>NUCLEOTIDE SEQUENCE [LARGE SCALE GENOMIC DNA]</scope>
    <source>
        <strain evidence="5">RCAM04685</strain>
    </source>
</reference>